<dbReference type="InterPro" id="IPR020472">
    <property type="entry name" value="WD40_PAC1"/>
</dbReference>
<dbReference type="SUPFAM" id="SSF53613">
    <property type="entry name" value="Ribokinase-like"/>
    <property type="match status" value="1"/>
</dbReference>
<keyword evidence="15" id="KW-1185">Reference proteome</keyword>
<dbReference type="SMART" id="SM00320">
    <property type="entry name" value="WD40"/>
    <property type="match status" value="10"/>
</dbReference>
<evidence type="ECO:0000256" key="8">
    <source>
        <dbReference type="ARBA" id="ARBA00023004"/>
    </source>
</evidence>
<dbReference type="PROSITE" id="PS50082">
    <property type="entry name" value="WD_REPEATS_2"/>
    <property type="match status" value="4"/>
</dbReference>
<feature type="transmembrane region" description="Helical" evidence="12">
    <location>
        <begin position="7"/>
        <end position="27"/>
    </location>
</feature>
<dbReference type="Gene3D" id="1.10.630.10">
    <property type="entry name" value="Cytochrome P450"/>
    <property type="match status" value="1"/>
</dbReference>
<proteinExistence type="inferred from homology"/>
<dbReference type="GO" id="GO:0020037">
    <property type="term" value="F:heme binding"/>
    <property type="evidence" value="ECO:0007669"/>
    <property type="project" value="InterPro"/>
</dbReference>
<dbReference type="PRINTS" id="PR00385">
    <property type="entry name" value="P450"/>
</dbReference>
<dbReference type="PROSITE" id="PS50294">
    <property type="entry name" value="WD_REPEATS_REGION"/>
    <property type="match status" value="1"/>
</dbReference>
<feature type="repeat" description="WD" evidence="10">
    <location>
        <begin position="1183"/>
        <end position="1213"/>
    </location>
</feature>
<dbReference type="PRINTS" id="PR00463">
    <property type="entry name" value="EP450I"/>
</dbReference>
<comment type="similarity">
    <text evidence="1">Belongs to the cytochrome P450 family.</text>
</comment>
<feature type="repeat" description="WD" evidence="10">
    <location>
        <begin position="662"/>
        <end position="697"/>
    </location>
</feature>
<keyword evidence="3" id="KW-0808">Transferase</keyword>
<feature type="repeat" description="WD" evidence="10">
    <location>
        <begin position="721"/>
        <end position="753"/>
    </location>
</feature>
<dbReference type="InterPro" id="IPR001128">
    <property type="entry name" value="Cyt_P450"/>
</dbReference>
<evidence type="ECO:0000256" key="12">
    <source>
        <dbReference type="SAM" id="Phobius"/>
    </source>
</evidence>
<dbReference type="GO" id="GO:0016301">
    <property type="term" value="F:kinase activity"/>
    <property type="evidence" value="ECO:0007669"/>
    <property type="project" value="UniProtKB-KW"/>
</dbReference>
<dbReference type="InterPro" id="IPR002173">
    <property type="entry name" value="Carboh/pur_kinase_PfkB_CS"/>
</dbReference>
<dbReference type="Pfam" id="PF00067">
    <property type="entry name" value="p450"/>
    <property type="match status" value="1"/>
</dbReference>
<keyword evidence="9" id="KW-0349">Heme</keyword>
<dbReference type="CDD" id="cd11064">
    <property type="entry name" value="CYP86A"/>
    <property type="match status" value="1"/>
</dbReference>
<dbReference type="PROSITE" id="PS00086">
    <property type="entry name" value="CYTOCHROME_P450"/>
    <property type="match status" value="1"/>
</dbReference>
<evidence type="ECO:0000259" key="13">
    <source>
        <dbReference type="Pfam" id="PF00294"/>
    </source>
</evidence>
<dbReference type="EMBL" id="JAKCXM010000175">
    <property type="protein sequence ID" value="KAJ0399667.1"/>
    <property type="molecule type" value="Genomic_DNA"/>
</dbReference>
<keyword evidence="6" id="KW-0418">Kinase</keyword>
<dbReference type="GO" id="GO:0005506">
    <property type="term" value="F:iron ion binding"/>
    <property type="evidence" value="ECO:0007669"/>
    <property type="project" value="InterPro"/>
</dbReference>
<comment type="cofactor">
    <cofactor evidence="9">
        <name>heme</name>
        <dbReference type="ChEBI" id="CHEBI:30413"/>
    </cofactor>
</comment>
<dbReference type="GO" id="GO:0016705">
    <property type="term" value="F:oxidoreductase activity, acting on paired donors, with incorporation or reduction of molecular oxygen"/>
    <property type="evidence" value="ECO:0007669"/>
    <property type="project" value="InterPro"/>
</dbReference>
<dbReference type="SUPFAM" id="SSF48264">
    <property type="entry name" value="Cytochrome P450"/>
    <property type="match status" value="1"/>
</dbReference>
<evidence type="ECO:0000256" key="1">
    <source>
        <dbReference type="ARBA" id="ARBA00010617"/>
    </source>
</evidence>
<dbReference type="InterPro" id="IPR011611">
    <property type="entry name" value="PfkB_dom"/>
</dbReference>
<feature type="region of interest" description="Disordered" evidence="11">
    <location>
        <begin position="592"/>
        <end position="615"/>
    </location>
</feature>
<evidence type="ECO:0000256" key="10">
    <source>
        <dbReference type="PROSITE-ProRule" id="PRU00221"/>
    </source>
</evidence>
<dbReference type="InterPro" id="IPR036396">
    <property type="entry name" value="Cyt_P450_sf"/>
</dbReference>
<evidence type="ECO:0000256" key="3">
    <source>
        <dbReference type="ARBA" id="ARBA00022679"/>
    </source>
</evidence>
<dbReference type="InterPro" id="IPR001680">
    <property type="entry name" value="WD40_rpt"/>
</dbReference>
<dbReference type="GO" id="GO:0004497">
    <property type="term" value="F:monooxygenase activity"/>
    <property type="evidence" value="ECO:0007669"/>
    <property type="project" value="InterPro"/>
</dbReference>
<gene>
    <name evidence="14" type="ORF">P43SY_005273</name>
</gene>
<dbReference type="PANTHER" id="PTHR24296">
    <property type="entry name" value="CYTOCHROME P450"/>
    <property type="match status" value="1"/>
</dbReference>
<dbReference type="InterPro" id="IPR017972">
    <property type="entry name" value="Cyt_P450_CS"/>
</dbReference>
<reference evidence="14" key="1">
    <citation type="submission" date="2021-12" db="EMBL/GenBank/DDBJ databases">
        <title>Prjna785345.</title>
        <authorList>
            <person name="Rujirawat T."/>
            <person name="Krajaejun T."/>
        </authorList>
    </citation>
    <scope>NUCLEOTIDE SEQUENCE</scope>
    <source>
        <strain evidence="14">Pi057C3</strain>
    </source>
</reference>
<evidence type="ECO:0000256" key="9">
    <source>
        <dbReference type="PIRSR" id="PIRSR602401-1"/>
    </source>
</evidence>
<evidence type="ECO:0000256" key="2">
    <source>
        <dbReference type="ARBA" id="ARBA00022574"/>
    </source>
</evidence>
<keyword evidence="5" id="KW-0677">Repeat</keyword>
<keyword evidence="7" id="KW-0560">Oxidoreductase</keyword>
<feature type="binding site" description="axial binding residue" evidence="9">
    <location>
        <position position="472"/>
    </location>
    <ligand>
        <name>heme</name>
        <dbReference type="ChEBI" id="CHEBI:30413"/>
    </ligand>
    <ligandPart>
        <name>Fe</name>
        <dbReference type="ChEBI" id="CHEBI:18248"/>
    </ligandPart>
</feature>
<keyword evidence="12" id="KW-0812">Transmembrane</keyword>
<dbReference type="InterPro" id="IPR036322">
    <property type="entry name" value="WD40_repeat_dom_sf"/>
</dbReference>
<sequence length="1643" mass="180097">MVDIQLVVSLASALTISLSIVSVISFLQRKSNDSKLQPKHAPWAPYWLPWIKHTIQTTLTINRAHDWTAEMCEQYQGKPFRIGTIGQSNSTVVSTPELFEDVLKTQFDNFEKGEEMNESLRDVLGRGIFAADGHEWLRQRKTGSNLFTARSLRESMGQTIQDLLPVLHRVLDKAATSGEAINLTSILHKFTLDAFTRIGFGCEFGCLDAAKDDPFEAAFDNAQRILTIRFLTPAIWWKTLRFLNIGVERELKEHIKVIDRTIFDIISRSIQARQQSHDGASSKNIVSLFIDSISSGSEEAGKGSDSSMETSLLRDIVVNFLIAGRDTSAQALSWLFVELTLHPEIEDRIREELRAKLPHLFTSSDCVAPSAEQVQRLPYLEAVIKETLRLHPSVPINSRRAVRDTVLSDGTFIPAGEFVEMPSYALGRMTHVWGPDAREFRPERWLDETSPSGLITVSSFKFNSFHAGPRMCLGMNLAMLEMKTLVASVLSKFQLRVDAPDRVTYDIALTLPIRAKHQAAPTAVPAQPSIVSVNINAVDRLRSCAVFGYSALDRAVKRRHHSGGARFHSMEFVAVELYANEATTKEYGVQIDSRPEEHEDSNNASERLGHASKLVARGERATSRLPRVLDAQYEPTVEKDAAFDVFRVAADKGVFGGRVSHLRGHSGAVLAMDFAAALGKEGLLFSGSADRTIKIWDPWRGSEAEQQLHGKKKDHFCVQTITAHQASVTAVKVTAQQRNGLVSCSLDHTIKIWYPGEGRGLLLYPWYLPAQTISMANGQWPTSLCIRDAASCSLFVGDSSGCLSHFTAGVLSNNGVDTLDPSAARTGICEQTSPSGANNPLHFKLKRKHTQFHSLGIVHIQLIAENSFVVTLGFDQRAQVLDAVSSAISSTVTNRNAARFTSSCWDARGQLLFLADAMGFVQAWNIFHDKWAKRSKVYPSGCPILCIQLQAGPDWMFTGTSHGMKQWRVNRDVRYTECSGHSDAVVAFAVIKDEPLIDPTDERIQNWGRQLTTSSRFFSVSLDNTLRCWDSYDMKPAFGFEERDSEITCVTVSKKFAKLITGHERGCIKVWGVYTGQYTTAVLESKSAVTCITIATVRDQEFVVAGDVDGNLFLWELSGDSIAPHLTISGSNAREKREEVTAVMFCKGDFITPQGGSEFIAIGYQSGHLALWSFGLKRFVTAWKAHDDAVCCLARHGCFLFSGSDDATLRVWNCIHLKSPYELSTLRPPGSTSSSGTGSSVVAIDVVPESGAILMAAADGTIVVWDYTGFDDEECTDCESAGRTVHRTKLDEHIRCLQLWPSRRSMLCGTSEGKIYVFPLPDEVRYSVMKIAVLGDSFVDVVAGTLRPDQLPRWGGDVECSRPIELQPGGSALNTATHLASVGPAIDVELHTVIGTDAFGDVLKQHLASRRVALASPALDGVPTGVCIVLSGTEDRSFVTHYGAARLFRTEHIDASRLLSADHLHIGGFYSCSQLKGNLVPLVKAARAKGITVSLDTNYDPTEAWDGLDELLPLIDVFMPNEVEAMKVSRTETVDAAMQWLSQRVAGLTLIKIGSGGARAFCAKTGVSYLHGSYKTDVMDVTGAGDSFNSGFLAAWVATKGDVQTALQWGCATASRCVASLGACATPIAETAVRDLIANGALN</sequence>
<keyword evidence="4 9" id="KW-0479">Metal-binding</keyword>
<feature type="domain" description="Carbohydrate kinase PfkB" evidence="13">
    <location>
        <begin position="1361"/>
        <end position="1625"/>
    </location>
</feature>
<dbReference type="Pfam" id="PF00294">
    <property type="entry name" value="PfkB"/>
    <property type="match status" value="1"/>
</dbReference>
<evidence type="ECO:0000256" key="5">
    <source>
        <dbReference type="ARBA" id="ARBA00022737"/>
    </source>
</evidence>
<dbReference type="Proteomes" id="UP001209570">
    <property type="component" value="Unassembled WGS sequence"/>
</dbReference>
<keyword evidence="12" id="KW-1133">Transmembrane helix</keyword>
<keyword evidence="2 10" id="KW-0853">WD repeat</keyword>
<dbReference type="InterPro" id="IPR029056">
    <property type="entry name" value="Ribokinase-like"/>
</dbReference>
<evidence type="ECO:0000256" key="6">
    <source>
        <dbReference type="ARBA" id="ARBA00022777"/>
    </source>
</evidence>
<evidence type="ECO:0000256" key="11">
    <source>
        <dbReference type="SAM" id="MobiDB-lite"/>
    </source>
</evidence>
<dbReference type="PRINTS" id="PR00320">
    <property type="entry name" value="GPROTEINBRPT"/>
</dbReference>
<name>A0AAD5LIX2_PYTIN</name>
<dbReference type="InterPro" id="IPR002401">
    <property type="entry name" value="Cyt_P450_E_grp-I"/>
</dbReference>
<dbReference type="GO" id="GO:0006629">
    <property type="term" value="P:lipid metabolic process"/>
    <property type="evidence" value="ECO:0007669"/>
    <property type="project" value="UniProtKB-ARBA"/>
</dbReference>
<dbReference type="CDD" id="cd01166">
    <property type="entry name" value="KdgK"/>
    <property type="match status" value="1"/>
</dbReference>
<dbReference type="Gene3D" id="3.40.1190.20">
    <property type="match status" value="1"/>
</dbReference>
<feature type="repeat" description="WD" evidence="10">
    <location>
        <begin position="1234"/>
        <end position="1266"/>
    </location>
</feature>
<keyword evidence="12" id="KW-0472">Membrane</keyword>
<comment type="caution">
    <text evidence="14">The sequence shown here is derived from an EMBL/GenBank/DDBJ whole genome shotgun (WGS) entry which is preliminary data.</text>
</comment>
<evidence type="ECO:0000313" key="15">
    <source>
        <dbReference type="Proteomes" id="UP001209570"/>
    </source>
</evidence>
<evidence type="ECO:0000256" key="7">
    <source>
        <dbReference type="ARBA" id="ARBA00023002"/>
    </source>
</evidence>
<protein>
    <recommendedName>
        <fullName evidence="13">Carbohydrate kinase PfkB domain-containing protein</fullName>
    </recommendedName>
</protein>
<dbReference type="InterPro" id="IPR015943">
    <property type="entry name" value="WD40/YVTN_repeat-like_dom_sf"/>
</dbReference>
<dbReference type="PROSITE" id="PS00584">
    <property type="entry name" value="PFKB_KINASES_2"/>
    <property type="match status" value="1"/>
</dbReference>
<organism evidence="14 15">
    <name type="scientific">Pythium insidiosum</name>
    <name type="common">Pythiosis disease agent</name>
    <dbReference type="NCBI Taxonomy" id="114742"/>
    <lineage>
        <taxon>Eukaryota</taxon>
        <taxon>Sar</taxon>
        <taxon>Stramenopiles</taxon>
        <taxon>Oomycota</taxon>
        <taxon>Peronosporomycetes</taxon>
        <taxon>Pythiales</taxon>
        <taxon>Pythiaceae</taxon>
        <taxon>Pythium</taxon>
    </lineage>
</organism>
<accession>A0AAD5LIX2</accession>
<dbReference type="SUPFAM" id="SSF50978">
    <property type="entry name" value="WD40 repeat-like"/>
    <property type="match status" value="2"/>
</dbReference>
<evidence type="ECO:0000313" key="14">
    <source>
        <dbReference type="EMBL" id="KAJ0399667.1"/>
    </source>
</evidence>
<dbReference type="Gene3D" id="2.130.10.10">
    <property type="entry name" value="YVTN repeat-like/Quinoprotein amine dehydrogenase"/>
    <property type="match status" value="3"/>
</dbReference>
<evidence type="ECO:0000256" key="4">
    <source>
        <dbReference type="ARBA" id="ARBA00022723"/>
    </source>
</evidence>
<dbReference type="Pfam" id="PF00400">
    <property type="entry name" value="WD40"/>
    <property type="match status" value="3"/>
</dbReference>
<keyword evidence="8 9" id="KW-0408">Iron</keyword>